<dbReference type="Proteomes" id="UP000789525">
    <property type="component" value="Unassembled WGS sequence"/>
</dbReference>
<name>A0ACA9MQW3_9GLOM</name>
<organism evidence="1 2">
    <name type="scientific">Acaulospora colombiana</name>
    <dbReference type="NCBI Taxonomy" id="27376"/>
    <lineage>
        <taxon>Eukaryota</taxon>
        <taxon>Fungi</taxon>
        <taxon>Fungi incertae sedis</taxon>
        <taxon>Mucoromycota</taxon>
        <taxon>Glomeromycotina</taxon>
        <taxon>Glomeromycetes</taxon>
        <taxon>Diversisporales</taxon>
        <taxon>Acaulosporaceae</taxon>
        <taxon>Acaulospora</taxon>
    </lineage>
</organism>
<evidence type="ECO:0000313" key="2">
    <source>
        <dbReference type="Proteomes" id="UP000789525"/>
    </source>
</evidence>
<keyword evidence="2" id="KW-1185">Reference proteome</keyword>
<dbReference type="EMBL" id="CAJVPT010014927">
    <property type="protein sequence ID" value="CAG8608353.1"/>
    <property type="molecule type" value="Genomic_DNA"/>
</dbReference>
<reference evidence="1" key="1">
    <citation type="submission" date="2021-06" db="EMBL/GenBank/DDBJ databases">
        <authorList>
            <person name="Kallberg Y."/>
            <person name="Tangrot J."/>
            <person name="Rosling A."/>
        </authorList>
    </citation>
    <scope>NUCLEOTIDE SEQUENCE</scope>
    <source>
        <strain evidence="1">CL356</strain>
    </source>
</reference>
<gene>
    <name evidence="1" type="ORF">ACOLOM_LOCUS6934</name>
</gene>
<evidence type="ECO:0000313" key="1">
    <source>
        <dbReference type="EMBL" id="CAG8608353.1"/>
    </source>
</evidence>
<accession>A0ACA9MQW3</accession>
<proteinExistence type="predicted"/>
<protein>
    <submittedName>
        <fullName evidence="1">11648_t:CDS:1</fullName>
    </submittedName>
</protein>
<comment type="caution">
    <text evidence="1">The sequence shown here is derived from an EMBL/GenBank/DDBJ whole genome shotgun (WGS) entry which is preliminary data.</text>
</comment>
<feature type="non-terminal residue" evidence="1">
    <location>
        <position position="41"/>
    </location>
</feature>
<sequence length="41" mass="4815">MNIPYPEPQSSTNLSPNQKIPYNQKVERILRRELSVCKDNI</sequence>